<accession>A0A537LL12</accession>
<comment type="similarity">
    <text evidence="1 4 5">Belongs to the universal ribosomal protein uL13 family.</text>
</comment>
<keyword evidence="3 4" id="KW-0687">Ribonucleoprotein</keyword>
<dbReference type="Gene3D" id="3.90.1180.10">
    <property type="entry name" value="Ribosomal protein L13"/>
    <property type="match status" value="1"/>
</dbReference>
<dbReference type="InterPro" id="IPR036899">
    <property type="entry name" value="Ribosomal_uL13_sf"/>
</dbReference>
<evidence type="ECO:0000313" key="7">
    <source>
        <dbReference type="EMBL" id="TMJ08367.1"/>
    </source>
</evidence>
<dbReference type="EMBL" id="VBAM01000403">
    <property type="protein sequence ID" value="TMJ08367.1"/>
    <property type="molecule type" value="Genomic_DNA"/>
</dbReference>
<evidence type="ECO:0000256" key="6">
    <source>
        <dbReference type="RuleBase" id="RU003878"/>
    </source>
</evidence>
<dbReference type="PROSITE" id="PS00783">
    <property type="entry name" value="RIBOSOMAL_L13"/>
    <property type="match status" value="1"/>
</dbReference>
<dbReference type="PANTHER" id="PTHR11545">
    <property type="entry name" value="RIBOSOMAL PROTEIN L13"/>
    <property type="match status" value="1"/>
</dbReference>
<dbReference type="GO" id="GO:0017148">
    <property type="term" value="P:negative regulation of translation"/>
    <property type="evidence" value="ECO:0007669"/>
    <property type="project" value="TreeGrafter"/>
</dbReference>
<evidence type="ECO:0000256" key="4">
    <source>
        <dbReference type="HAMAP-Rule" id="MF_01366"/>
    </source>
</evidence>
<comment type="caution">
    <text evidence="7">The sequence shown here is derived from an EMBL/GenBank/DDBJ whole genome shotgun (WGS) entry which is preliminary data.</text>
</comment>
<dbReference type="InterPro" id="IPR005823">
    <property type="entry name" value="Ribosomal_uL13_bac-type"/>
</dbReference>
<evidence type="ECO:0000256" key="3">
    <source>
        <dbReference type="ARBA" id="ARBA00023274"/>
    </source>
</evidence>
<dbReference type="Pfam" id="PF00572">
    <property type="entry name" value="Ribosomal_L13"/>
    <property type="match status" value="1"/>
</dbReference>
<comment type="function">
    <text evidence="4 6">This protein is one of the early assembly proteins of the 50S ribosomal subunit, although it is not seen to bind rRNA by itself. It is important during the early stages of 50S assembly.</text>
</comment>
<name>A0A537LL12_9BACT</name>
<protein>
    <recommendedName>
        <fullName evidence="4">Large ribosomal subunit protein uL13</fullName>
    </recommendedName>
</protein>
<dbReference type="SUPFAM" id="SSF52161">
    <property type="entry name" value="Ribosomal protein L13"/>
    <property type="match status" value="1"/>
</dbReference>
<dbReference type="GO" id="GO:0005840">
    <property type="term" value="C:ribosome"/>
    <property type="evidence" value="ECO:0007669"/>
    <property type="project" value="UniProtKB-KW"/>
</dbReference>
<gene>
    <name evidence="4 6 7" type="primary">rplM</name>
    <name evidence="7" type="ORF">E6H02_10050</name>
</gene>
<dbReference type="HAMAP" id="MF_01366">
    <property type="entry name" value="Ribosomal_uL13"/>
    <property type="match status" value="1"/>
</dbReference>
<dbReference type="Proteomes" id="UP000320393">
    <property type="component" value="Unassembled WGS sequence"/>
</dbReference>
<evidence type="ECO:0000256" key="1">
    <source>
        <dbReference type="ARBA" id="ARBA00006227"/>
    </source>
</evidence>
<dbReference type="NCBIfam" id="TIGR01066">
    <property type="entry name" value="rplM_bact"/>
    <property type="match status" value="1"/>
</dbReference>
<dbReference type="PANTHER" id="PTHR11545:SF2">
    <property type="entry name" value="LARGE RIBOSOMAL SUBUNIT PROTEIN UL13M"/>
    <property type="match status" value="1"/>
</dbReference>
<evidence type="ECO:0000256" key="5">
    <source>
        <dbReference type="RuleBase" id="RU003877"/>
    </source>
</evidence>
<dbReference type="GO" id="GO:1990904">
    <property type="term" value="C:ribonucleoprotein complex"/>
    <property type="evidence" value="ECO:0007669"/>
    <property type="project" value="UniProtKB-KW"/>
</dbReference>
<keyword evidence="2 4" id="KW-0689">Ribosomal protein</keyword>
<dbReference type="InterPro" id="IPR005822">
    <property type="entry name" value="Ribosomal_uL13"/>
</dbReference>
<dbReference type="GO" id="GO:0003735">
    <property type="term" value="F:structural constituent of ribosome"/>
    <property type="evidence" value="ECO:0007669"/>
    <property type="project" value="InterPro"/>
</dbReference>
<reference evidence="7 8" key="1">
    <citation type="journal article" date="2019" name="Nat. Microbiol.">
        <title>Mediterranean grassland soil C-N compound turnover is dependent on rainfall and depth, and is mediated by genomically divergent microorganisms.</title>
        <authorList>
            <person name="Diamond S."/>
            <person name="Andeer P.F."/>
            <person name="Li Z."/>
            <person name="Crits-Christoph A."/>
            <person name="Burstein D."/>
            <person name="Anantharaman K."/>
            <person name="Lane K.R."/>
            <person name="Thomas B.C."/>
            <person name="Pan C."/>
            <person name="Northen T.R."/>
            <person name="Banfield J.F."/>
        </authorList>
    </citation>
    <scope>NUCLEOTIDE SEQUENCE [LARGE SCALE GENOMIC DNA]</scope>
    <source>
        <strain evidence="7">NP_5</strain>
    </source>
</reference>
<organism evidence="7 8">
    <name type="scientific">Candidatus Segetimicrobium genomatis</name>
    <dbReference type="NCBI Taxonomy" id="2569760"/>
    <lineage>
        <taxon>Bacteria</taxon>
        <taxon>Bacillati</taxon>
        <taxon>Candidatus Sysuimicrobiota</taxon>
        <taxon>Candidatus Sysuimicrobiia</taxon>
        <taxon>Candidatus Sysuimicrobiales</taxon>
        <taxon>Candidatus Segetimicrobiaceae</taxon>
        <taxon>Candidatus Segetimicrobium</taxon>
    </lineage>
</organism>
<proteinExistence type="inferred from homology"/>
<evidence type="ECO:0000313" key="8">
    <source>
        <dbReference type="Proteomes" id="UP000320393"/>
    </source>
</evidence>
<dbReference type="PIRSF" id="PIRSF002181">
    <property type="entry name" value="Ribosomal_L13"/>
    <property type="match status" value="1"/>
</dbReference>
<dbReference type="CDD" id="cd00392">
    <property type="entry name" value="Ribosomal_L13"/>
    <property type="match status" value="1"/>
</dbReference>
<dbReference type="InterPro" id="IPR023563">
    <property type="entry name" value="Ribosomal_uL13_CS"/>
</dbReference>
<dbReference type="GO" id="GO:0003729">
    <property type="term" value="F:mRNA binding"/>
    <property type="evidence" value="ECO:0007669"/>
    <property type="project" value="TreeGrafter"/>
</dbReference>
<dbReference type="GO" id="GO:0006412">
    <property type="term" value="P:translation"/>
    <property type="evidence" value="ECO:0007669"/>
    <property type="project" value="UniProtKB-UniRule"/>
</dbReference>
<evidence type="ECO:0000256" key="2">
    <source>
        <dbReference type="ARBA" id="ARBA00022980"/>
    </source>
</evidence>
<comment type="subunit">
    <text evidence="4">Part of the 50S ribosomal subunit.</text>
</comment>
<dbReference type="AlphaFoldDB" id="A0A537LL12"/>
<sequence length="151" mass="16836">MRTFMATTTGAASAAKWYLVDAKGQVLGRLASRIALVLRGKAKPTFTPSVAGDHVIVVNADKIRLTGKKAQKKIYYRHSGYPSGIRATPAGKLLQRHPEEVLREAVRGMLPKTPLGRDCLRYLRIYRGEAHRHKAQQPQALQLIPGKERDR</sequence>